<dbReference type="Proteomes" id="UP000030762">
    <property type="component" value="Unassembled WGS sequence"/>
</dbReference>
<dbReference type="FunCoup" id="T0R982">
    <property type="interactions" value="184"/>
</dbReference>
<evidence type="ECO:0000313" key="6">
    <source>
        <dbReference type="Proteomes" id="UP000030762"/>
    </source>
</evidence>
<dbReference type="eggNOG" id="KOG1651">
    <property type="taxonomic scope" value="Eukaryota"/>
</dbReference>
<proteinExistence type="inferred from homology"/>
<keyword evidence="6" id="KW-1185">Reference proteome</keyword>
<dbReference type="InterPro" id="IPR000889">
    <property type="entry name" value="Glutathione_peroxidase"/>
</dbReference>
<dbReference type="Gene3D" id="3.40.30.10">
    <property type="entry name" value="Glutaredoxin"/>
    <property type="match status" value="1"/>
</dbReference>
<dbReference type="InParanoid" id="T0R982"/>
<dbReference type="OrthoDB" id="446890at2759"/>
<dbReference type="InterPro" id="IPR036249">
    <property type="entry name" value="Thioredoxin-like_sf"/>
</dbReference>
<gene>
    <name evidence="5" type="ORF">SDRG_13581</name>
</gene>
<sequence>MPTHRNLPARFGDATALSPSGSTVPMSSFAGLATLNYTHLAELDRRFRPLGLRILAFPCNQFAGQESGSETEIRDFANGFGATFPIFAKGDVNGAKAQPVFRYLKAHLTGTLGASIKWNFTKFLVRRNGQPFKRYSPTTPPLRLLDDILMLLADDKAPLSLGQRAE</sequence>
<dbReference type="InterPro" id="IPR029760">
    <property type="entry name" value="GPX_CS"/>
</dbReference>
<evidence type="ECO:0000256" key="1">
    <source>
        <dbReference type="ARBA" id="ARBA00006926"/>
    </source>
</evidence>
<dbReference type="STRING" id="1156394.T0R982"/>
<keyword evidence="3 4" id="KW-0560">Oxidoreductase</keyword>
<organism evidence="5 6">
    <name type="scientific">Saprolegnia diclina (strain VS20)</name>
    <dbReference type="NCBI Taxonomy" id="1156394"/>
    <lineage>
        <taxon>Eukaryota</taxon>
        <taxon>Sar</taxon>
        <taxon>Stramenopiles</taxon>
        <taxon>Oomycota</taxon>
        <taxon>Saprolegniomycetes</taxon>
        <taxon>Saprolegniales</taxon>
        <taxon>Saprolegniaceae</taxon>
        <taxon>Saprolegnia</taxon>
    </lineage>
</organism>
<dbReference type="CDD" id="cd00340">
    <property type="entry name" value="GSH_Peroxidase"/>
    <property type="match status" value="1"/>
</dbReference>
<reference evidence="5 6" key="1">
    <citation type="submission" date="2012-04" db="EMBL/GenBank/DDBJ databases">
        <title>The Genome Sequence of Saprolegnia declina VS20.</title>
        <authorList>
            <consortium name="The Broad Institute Genome Sequencing Platform"/>
            <person name="Russ C."/>
            <person name="Nusbaum C."/>
            <person name="Tyler B."/>
            <person name="van West P."/>
            <person name="Dieguez-Uribeondo J."/>
            <person name="de Bruijn I."/>
            <person name="Tripathy S."/>
            <person name="Jiang R."/>
            <person name="Young S.K."/>
            <person name="Zeng Q."/>
            <person name="Gargeya S."/>
            <person name="Fitzgerald M."/>
            <person name="Haas B."/>
            <person name="Abouelleil A."/>
            <person name="Alvarado L."/>
            <person name="Arachchi H.M."/>
            <person name="Berlin A."/>
            <person name="Chapman S.B."/>
            <person name="Goldberg J."/>
            <person name="Griggs A."/>
            <person name="Gujja S."/>
            <person name="Hansen M."/>
            <person name="Howarth C."/>
            <person name="Imamovic A."/>
            <person name="Larimer J."/>
            <person name="McCowen C."/>
            <person name="Montmayeur A."/>
            <person name="Murphy C."/>
            <person name="Neiman D."/>
            <person name="Pearson M."/>
            <person name="Priest M."/>
            <person name="Roberts A."/>
            <person name="Saif S."/>
            <person name="Shea T."/>
            <person name="Sisk P."/>
            <person name="Sykes S."/>
            <person name="Wortman J."/>
            <person name="Nusbaum C."/>
            <person name="Birren B."/>
        </authorList>
    </citation>
    <scope>NUCLEOTIDE SEQUENCE [LARGE SCALE GENOMIC DNA]</scope>
    <source>
        <strain evidence="5 6">VS20</strain>
    </source>
</reference>
<dbReference type="SUPFAM" id="SSF52833">
    <property type="entry name" value="Thioredoxin-like"/>
    <property type="match status" value="1"/>
</dbReference>
<accession>T0R982</accession>
<dbReference type="OMA" id="EPRFVVW"/>
<dbReference type="AlphaFoldDB" id="T0R982"/>
<dbReference type="GO" id="GO:0004601">
    <property type="term" value="F:peroxidase activity"/>
    <property type="evidence" value="ECO:0007669"/>
    <property type="project" value="UniProtKB-KW"/>
</dbReference>
<name>T0R982_SAPDV</name>
<dbReference type="GeneID" id="19954308"/>
<evidence type="ECO:0000313" key="5">
    <source>
        <dbReference type="EMBL" id="EQC28708.1"/>
    </source>
</evidence>
<keyword evidence="2 4" id="KW-0575">Peroxidase</keyword>
<comment type="similarity">
    <text evidence="1 4">Belongs to the glutathione peroxidase family.</text>
</comment>
<evidence type="ECO:0000256" key="2">
    <source>
        <dbReference type="ARBA" id="ARBA00022559"/>
    </source>
</evidence>
<evidence type="ECO:0000256" key="4">
    <source>
        <dbReference type="RuleBase" id="RU000499"/>
    </source>
</evidence>
<dbReference type="PANTHER" id="PTHR11592">
    <property type="entry name" value="GLUTATHIONE PEROXIDASE"/>
    <property type="match status" value="1"/>
</dbReference>
<evidence type="ECO:0000256" key="3">
    <source>
        <dbReference type="ARBA" id="ARBA00023002"/>
    </source>
</evidence>
<dbReference type="RefSeq" id="XP_008617900.1">
    <property type="nucleotide sequence ID" value="XM_008619678.1"/>
</dbReference>
<dbReference type="PRINTS" id="PR01011">
    <property type="entry name" value="GLUTPROXDASE"/>
</dbReference>
<dbReference type="GO" id="GO:0006979">
    <property type="term" value="P:response to oxidative stress"/>
    <property type="evidence" value="ECO:0007669"/>
    <property type="project" value="InterPro"/>
</dbReference>
<dbReference type="VEuPathDB" id="FungiDB:SDRG_13581"/>
<dbReference type="PANTHER" id="PTHR11592:SF78">
    <property type="entry name" value="GLUTATHIONE PEROXIDASE"/>
    <property type="match status" value="1"/>
</dbReference>
<dbReference type="PROSITE" id="PS51355">
    <property type="entry name" value="GLUTATHIONE_PEROXID_3"/>
    <property type="match status" value="1"/>
</dbReference>
<dbReference type="EMBL" id="JH767192">
    <property type="protein sequence ID" value="EQC28708.1"/>
    <property type="molecule type" value="Genomic_DNA"/>
</dbReference>
<protein>
    <recommendedName>
        <fullName evidence="4">Glutathione peroxidase</fullName>
    </recommendedName>
</protein>
<dbReference type="Pfam" id="PF00255">
    <property type="entry name" value="GSHPx"/>
    <property type="match status" value="1"/>
</dbReference>
<dbReference type="PROSITE" id="PS00763">
    <property type="entry name" value="GLUTATHIONE_PEROXID_2"/>
    <property type="match status" value="1"/>
</dbReference>